<protein>
    <submittedName>
        <fullName evidence="2">Uncharacterized protein</fullName>
    </submittedName>
</protein>
<evidence type="ECO:0000256" key="1">
    <source>
        <dbReference type="SAM" id="SignalP"/>
    </source>
</evidence>
<dbReference type="AlphaFoldDB" id="A0AAI8BCB1"/>
<proteinExistence type="predicted"/>
<dbReference type="Proteomes" id="UP000029424">
    <property type="component" value="Chromosome 2"/>
</dbReference>
<dbReference type="Pfam" id="PF11958">
    <property type="entry name" value="DUF3472"/>
    <property type="match status" value="1"/>
</dbReference>
<dbReference type="EMBL" id="CP008727">
    <property type="protein sequence ID" value="AIO69598.1"/>
    <property type="molecule type" value="Genomic_DNA"/>
</dbReference>
<dbReference type="GeneID" id="60551775"/>
<evidence type="ECO:0000313" key="3">
    <source>
        <dbReference type="Proteomes" id="UP000029424"/>
    </source>
</evidence>
<keyword evidence="3" id="KW-1185">Reference proteome</keyword>
<dbReference type="InterPro" id="IPR021862">
    <property type="entry name" value="DUF3472"/>
</dbReference>
<dbReference type="RefSeq" id="WP_025990430.1">
    <property type="nucleotide sequence ID" value="NZ_CADEQG010000011.1"/>
</dbReference>
<organism evidence="2 3">
    <name type="scientific">Burkholderia oklahomensis</name>
    <dbReference type="NCBI Taxonomy" id="342113"/>
    <lineage>
        <taxon>Bacteria</taxon>
        <taxon>Pseudomonadati</taxon>
        <taxon>Pseudomonadota</taxon>
        <taxon>Betaproteobacteria</taxon>
        <taxon>Burkholderiales</taxon>
        <taxon>Burkholderiaceae</taxon>
        <taxon>Burkholderia</taxon>
        <taxon>pseudomallei group</taxon>
    </lineage>
</organism>
<feature type="signal peptide" evidence="1">
    <location>
        <begin position="1"/>
        <end position="22"/>
    </location>
</feature>
<reference evidence="2 3" key="1">
    <citation type="submission" date="2014-06" db="EMBL/GenBank/DDBJ databases">
        <authorList>
            <person name="Bishop-Lilly K.A."/>
            <person name="Broomall S.M."/>
            <person name="Chain P.S."/>
            <person name="Chertkov O."/>
            <person name="Coyne S.R."/>
            <person name="Daligault H.E."/>
            <person name="Davenport K.W."/>
            <person name="Erkkila T."/>
            <person name="Frey K.G."/>
            <person name="Gibbons H.S."/>
            <person name="Gu W."/>
            <person name="Jaissle J."/>
            <person name="Johnson S.L."/>
            <person name="Koroleva G.I."/>
            <person name="Ladner J.T."/>
            <person name="Lo C.-C."/>
            <person name="Minogue T.D."/>
            <person name="Munk C."/>
            <person name="Palacios G.F."/>
            <person name="Redden C.L."/>
            <person name="Rosenzweig C.N."/>
            <person name="Scholz M.B."/>
            <person name="Teshima H."/>
            <person name="Xu Y."/>
        </authorList>
    </citation>
    <scope>NUCLEOTIDE SEQUENCE [LARGE SCALE GENOMIC DNA]</scope>
    <source>
        <strain evidence="2 3">EO147</strain>
    </source>
</reference>
<sequence>MKTTIRLIPAFLAAFVSLAVQADPNISASAPQPPAGGYDRMSWDITPEVVPTTVNRSFYWANLLTSEHGGHAIYTGIQPRTQGSNLVIFSAFDNGTTPLATNCSGGADGGSGTSCSLALAWQTGHTYQLEITYSAPDSDGGDATLEGSITDKGTGVKTSTGKIAIPASWGGLSRSAYLFDEYFPFNAGPKDPAQRVCVPYVRYTTALPSFYLKGVEYPTTEQSIRLNTGQDKCAVAAGTPNARITLVNTATYRLENGFLPGSSGAPK</sequence>
<gene>
    <name evidence="2" type="ORF">DM82_4850</name>
</gene>
<accession>A0AAI8BCB1</accession>
<feature type="chain" id="PRO_5042584458" evidence="1">
    <location>
        <begin position="23"/>
        <end position="267"/>
    </location>
</feature>
<keyword evidence="1" id="KW-0732">Signal</keyword>
<name>A0AAI8BCB1_9BURK</name>
<dbReference type="KEGG" id="bok:DM82_4850"/>
<evidence type="ECO:0000313" key="2">
    <source>
        <dbReference type="EMBL" id="AIO69598.1"/>
    </source>
</evidence>